<dbReference type="RefSeq" id="WP_184433151.1">
    <property type="nucleotide sequence ID" value="NZ_JACIGI010000008.1"/>
</dbReference>
<sequence>MVRSTTPAVLCVGVQGVRPSALLSLALAMVLAVAGFGVMPGGVDARASGPDLETWDTTALTDDRRLSRVLGGAVLSRGGDRVGTVHDITIGAAGRLETVVVRVPVPGEDPRFFEVAWGTAEVDPARGAVVLGLDGDTLAARTKLETDVIAETADWNAKDLLALHVRLAGADVSGQVDDLLFDPAGRLSAYVVDLEGTPDLYALPWAAGALERGDRVVTFPFARGAVVAIVPWGAADGR</sequence>
<evidence type="ECO:0000259" key="2">
    <source>
        <dbReference type="Pfam" id="PF05239"/>
    </source>
</evidence>
<keyword evidence="1" id="KW-0812">Transmembrane</keyword>
<reference evidence="3 4" key="1">
    <citation type="submission" date="2020-08" db="EMBL/GenBank/DDBJ databases">
        <title>Genome sequencing of Purple Non-Sulfur Bacteria from various extreme environments.</title>
        <authorList>
            <person name="Mayer M."/>
        </authorList>
    </citation>
    <scope>NUCLEOTIDE SEQUENCE [LARGE SCALE GENOMIC DNA]</scope>
    <source>
        <strain evidence="3 4">JA135</strain>
    </source>
</reference>
<dbReference type="Pfam" id="PF05239">
    <property type="entry name" value="PRC"/>
    <property type="match status" value="1"/>
</dbReference>
<dbReference type="Gene3D" id="2.30.30.240">
    <property type="entry name" value="PRC-barrel domain"/>
    <property type="match status" value="1"/>
</dbReference>
<gene>
    <name evidence="3" type="ORF">GGD88_001355</name>
</gene>
<evidence type="ECO:0000256" key="1">
    <source>
        <dbReference type="SAM" id="Phobius"/>
    </source>
</evidence>
<keyword evidence="1" id="KW-0472">Membrane</keyword>
<comment type="caution">
    <text evidence="3">The sequence shown here is derived from an EMBL/GenBank/DDBJ whole genome shotgun (WGS) entry which is preliminary data.</text>
</comment>
<dbReference type="InterPro" id="IPR027275">
    <property type="entry name" value="PRC-brl_dom"/>
</dbReference>
<evidence type="ECO:0000313" key="4">
    <source>
        <dbReference type="Proteomes" id="UP000555728"/>
    </source>
</evidence>
<dbReference type="AlphaFoldDB" id="A0A7W6RYL1"/>
<name>A0A7W6RYL1_9PROT</name>
<evidence type="ECO:0000313" key="3">
    <source>
        <dbReference type="EMBL" id="MBB4285636.1"/>
    </source>
</evidence>
<keyword evidence="4" id="KW-1185">Reference proteome</keyword>
<dbReference type="SUPFAM" id="SSF50346">
    <property type="entry name" value="PRC-barrel domain"/>
    <property type="match status" value="2"/>
</dbReference>
<protein>
    <recommendedName>
        <fullName evidence="2">PRC-barrel domain-containing protein</fullName>
    </recommendedName>
</protein>
<dbReference type="Proteomes" id="UP000555728">
    <property type="component" value="Unassembled WGS sequence"/>
</dbReference>
<dbReference type="EMBL" id="JACIGI010000008">
    <property type="protein sequence ID" value="MBB4285636.1"/>
    <property type="molecule type" value="Genomic_DNA"/>
</dbReference>
<accession>A0A7W6RYL1</accession>
<proteinExistence type="predicted"/>
<dbReference type="InterPro" id="IPR011033">
    <property type="entry name" value="PRC_barrel-like_sf"/>
</dbReference>
<organism evidence="3 4">
    <name type="scientific">Roseospira goensis</name>
    <dbReference type="NCBI Taxonomy" id="391922"/>
    <lineage>
        <taxon>Bacteria</taxon>
        <taxon>Pseudomonadati</taxon>
        <taxon>Pseudomonadota</taxon>
        <taxon>Alphaproteobacteria</taxon>
        <taxon>Rhodospirillales</taxon>
        <taxon>Rhodospirillaceae</taxon>
        <taxon>Roseospira</taxon>
    </lineage>
</organism>
<feature type="transmembrane region" description="Helical" evidence="1">
    <location>
        <begin position="20"/>
        <end position="39"/>
    </location>
</feature>
<keyword evidence="1" id="KW-1133">Transmembrane helix</keyword>
<feature type="domain" description="PRC-barrel" evidence="2">
    <location>
        <begin position="64"/>
        <end position="130"/>
    </location>
</feature>